<comment type="similarity">
    <text evidence="1">Belongs to the ribosome association toxin RatA family.</text>
</comment>
<dbReference type="KEGG" id="paro:CUV01_17890"/>
<dbReference type="OrthoDB" id="9804759at2"/>
<evidence type="ECO:0000313" key="3">
    <source>
        <dbReference type="EMBL" id="AUH34999.1"/>
    </source>
</evidence>
<dbReference type="Pfam" id="PF03364">
    <property type="entry name" value="Polyketide_cyc"/>
    <property type="match status" value="1"/>
</dbReference>
<dbReference type="Proteomes" id="UP000233742">
    <property type="component" value="Chromosome"/>
</dbReference>
<evidence type="ECO:0000256" key="1">
    <source>
        <dbReference type="ARBA" id="ARBA00008918"/>
    </source>
</evidence>
<dbReference type="EMBL" id="CP025408">
    <property type="protein sequence ID" value="AUH34999.1"/>
    <property type="molecule type" value="Genomic_DNA"/>
</dbReference>
<evidence type="ECO:0000259" key="2">
    <source>
        <dbReference type="Pfam" id="PF03364"/>
    </source>
</evidence>
<dbReference type="InterPro" id="IPR044996">
    <property type="entry name" value="COQ10-like"/>
</dbReference>
<dbReference type="InterPro" id="IPR023393">
    <property type="entry name" value="START-like_dom_sf"/>
</dbReference>
<dbReference type="Gene3D" id="3.30.530.20">
    <property type="match status" value="1"/>
</dbReference>
<evidence type="ECO:0000313" key="4">
    <source>
        <dbReference type="Proteomes" id="UP000233742"/>
    </source>
</evidence>
<dbReference type="RefSeq" id="WP_101461659.1">
    <property type="nucleotide sequence ID" value="NZ_CP025408.1"/>
</dbReference>
<protein>
    <submittedName>
        <fullName evidence="3">Ubiquinone-binding protein</fullName>
    </submittedName>
</protein>
<dbReference type="CDD" id="cd07813">
    <property type="entry name" value="COQ10p_like"/>
    <property type="match status" value="1"/>
</dbReference>
<sequence length="155" mass="17992">MPKSNDSRVLPYTARQMYDLVADVERYPEFLPWNSAARIRSRRMQEDGSELVEADLVISFKVFRERFGSRVILGPTQQGSPLQIDTEYLEGPFKYMRSGWTFTDLDEGGSRIDFWVDFEFKNAILQKVIGVFFGEAMARIVRAFEQRARQLYATG</sequence>
<accession>A0A2K9EKQ2</accession>
<reference evidence="3 4" key="1">
    <citation type="submission" date="2017-12" db="EMBL/GenBank/DDBJ databases">
        <authorList>
            <person name="Hurst M.R.H."/>
        </authorList>
    </citation>
    <scope>NUCLEOTIDE SEQUENCE [LARGE SCALE GENOMIC DNA]</scope>
    <source>
        <strain evidence="3 4">BM15</strain>
    </source>
</reference>
<dbReference type="SUPFAM" id="SSF55961">
    <property type="entry name" value="Bet v1-like"/>
    <property type="match status" value="1"/>
</dbReference>
<keyword evidence="4" id="KW-1185">Reference proteome</keyword>
<dbReference type="AlphaFoldDB" id="A0A2K9EKQ2"/>
<dbReference type="PANTHER" id="PTHR12901:SF10">
    <property type="entry name" value="COENZYME Q-BINDING PROTEIN COQ10, MITOCHONDRIAL"/>
    <property type="match status" value="1"/>
</dbReference>
<gene>
    <name evidence="3" type="ORF">CUV01_17890</name>
</gene>
<keyword evidence="3" id="KW-0830">Ubiquinone</keyword>
<dbReference type="GO" id="GO:0045333">
    <property type="term" value="P:cellular respiration"/>
    <property type="evidence" value="ECO:0007669"/>
    <property type="project" value="InterPro"/>
</dbReference>
<dbReference type="GO" id="GO:0048039">
    <property type="term" value="F:ubiquinone binding"/>
    <property type="evidence" value="ECO:0007669"/>
    <property type="project" value="InterPro"/>
</dbReference>
<feature type="domain" description="Coenzyme Q-binding protein COQ10 START" evidence="2">
    <location>
        <begin position="10"/>
        <end position="145"/>
    </location>
</feature>
<dbReference type="PANTHER" id="PTHR12901">
    <property type="entry name" value="SPERM PROTEIN HOMOLOG"/>
    <property type="match status" value="1"/>
</dbReference>
<proteinExistence type="inferred from homology"/>
<organism evidence="3 4">
    <name type="scientific">Paracoccus tegillarcae</name>
    <dbReference type="NCBI Taxonomy" id="1529068"/>
    <lineage>
        <taxon>Bacteria</taxon>
        <taxon>Pseudomonadati</taxon>
        <taxon>Pseudomonadota</taxon>
        <taxon>Alphaproteobacteria</taxon>
        <taxon>Rhodobacterales</taxon>
        <taxon>Paracoccaceae</taxon>
        <taxon>Paracoccus</taxon>
    </lineage>
</organism>
<name>A0A2K9EKQ2_9RHOB</name>
<dbReference type="InterPro" id="IPR005031">
    <property type="entry name" value="COQ10_START"/>
</dbReference>